<evidence type="ECO:0000313" key="1">
    <source>
        <dbReference type="EMBL" id="CAE2342816.1"/>
    </source>
</evidence>
<dbReference type="AlphaFoldDB" id="A0A7S4PQI0"/>
<dbReference type="EMBL" id="HBKS01000189">
    <property type="protein sequence ID" value="CAE2342816.1"/>
    <property type="molecule type" value="Transcribed_RNA"/>
</dbReference>
<reference evidence="1" key="1">
    <citation type="submission" date="2021-01" db="EMBL/GenBank/DDBJ databases">
        <authorList>
            <person name="Corre E."/>
            <person name="Pelletier E."/>
            <person name="Niang G."/>
            <person name="Scheremetjew M."/>
            <person name="Finn R."/>
            <person name="Kale V."/>
            <person name="Holt S."/>
            <person name="Cochrane G."/>
            <person name="Meng A."/>
            <person name="Brown T."/>
            <person name="Cohen L."/>
        </authorList>
    </citation>
    <scope>NUCLEOTIDE SEQUENCE</scope>
    <source>
        <strain evidence="1">CCAP977/2a</strain>
    </source>
</reference>
<sequence length="255" mass="28573">MHQFKAAIHNSVRYCFIERIGERGLGWSRPLSYSFLFTNCKPRRRPLHSNESHTVNCILMIITQRSRNSAYASTSLAVYSRAIILHTVGYNIHTWPTEVSPSNRPQRSVRMHLVILLHNISSALDSRTPPFLDIRTCINAQHEHKVLTQRSPMQLPGMPKRCLIADRAGYCARQHSGAKHTPVGAMVPDAEHSKAHTTPAAKQFPPNVHSNGRSSLSTFIPYMMGGRHVAMQHAVEPPGAAQQSHKPVFHSAMIL</sequence>
<organism evidence="1">
    <name type="scientific">Cryptomonas paramaecium</name>
    <dbReference type="NCBI Taxonomy" id="2898"/>
    <lineage>
        <taxon>Eukaryota</taxon>
        <taxon>Cryptophyceae</taxon>
        <taxon>Cryptomonadales</taxon>
        <taxon>Cryptomonadaceae</taxon>
        <taxon>Cryptomonas</taxon>
    </lineage>
</organism>
<name>A0A7S4PQI0_9CRYP</name>
<protein>
    <submittedName>
        <fullName evidence="1">Uncharacterized protein</fullName>
    </submittedName>
</protein>
<proteinExistence type="predicted"/>
<accession>A0A7S4PQI0</accession>
<gene>
    <name evidence="1" type="ORF">CPAR00382_LOCUS148</name>
</gene>